<dbReference type="RefSeq" id="WP_066051328.1">
    <property type="nucleotide sequence ID" value="NZ_CP014223.1"/>
</dbReference>
<evidence type="ECO:0000313" key="4">
    <source>
        <dbReference type="Proteomes" id="UP000184204"/>
    </source>
</evidence>
<reference evidence="1 3" key="1">
    <citation type="journal article" date="2016" name="Genome Announc.">
        <title>Complete Genome Sequence of the Amino Acid-Fermenting Clostridium propionicum X2 (DSM 1682).</title>
        <authorList>
            <person name="Poehlein A."/>
            <person name="Schlien K."/>
            <person name="Chowdhury N.P."/>
            <person name="Gottschalk G."/>
            <person name="Buckel W."/>
            <person name="Daniel R."/>
        </authorList>
    </citation>
    <scope>NUCLEOTIDE SEQUENCE [LARGE SCALE GENOMIC DNA]</scope>
    <source>
        <strain evidence="1 3">X2</strain>
    </source>
</reference>
<dbReference type="EMBL" id="CP014223">
    <property type="protein sequence ID" value="AMJ41690.1"/>
    <property type="molecule type" value="Genomic_DNA"/>
</dbReference>
<dbReference type="AlphaFoldDB" id="A0A110A747"/>
<proteinExistence type="predicted"/>
<evidence type="ECO:0000313" key="1">
    <source>
        <dbReference type="EMBL" id="AMJ41690.1"/>
    </source>
</evidence>
<reference evidence="4" key="4">
    <citation type="submission" date="2016-11" db="EMBL/GenBank/DDBJ databases">
        <authorList>
            <person name="Jaros S."/>
            <person name="Januszkiewicz K."/>
            <person name="Wedrychowicz H."/>
        </authorList>
    </citation>
    <scope>NUCLEOTIDE SEQUENCE [LARGE SCALE GENOMIC DNA]</scope>
    <source>
        <strain evidence="4">DSM 1682</strain>
    </source>
</reference>
<dbReference type="KEGG" id="cpro:CPRO_21100"/>
<evidence type="ECO:0000313" key="3">
    <source>
        <dbReference type="Proteomes" id="UP000068026"/>
    </source>
</evidence>
<sequence>MINLEKLSNPTVIIDLGGQTMECYLPTEKLLRTMMSMGNQSEEKALDVFYLCLQEIFNSNIDGDVYEYETIKKFVTLSLGKSIISQYLEGAQTQLGK</sequence>
<dbReference type="Proteomes" id="UP000068026">
    <property type="component" value="Chromosome"/>
</dbReference>
<name>A0A110A747_ANAPI</name>
<evidence type="ECO:0000313" key="2">
    <source>
        <dbReference type="EMBL" id="SHF16896.1"/>
    </source>
</evidence>
<keyword evidence="3" id="KW-1185">Reference proteome</keyword>
<reference evidence="2" key="3">
    <citation type="submission" date="2016-11" db="EMBL/GenBank/DDBJ databases">
        <authorList>
            <person name="Varghese N."/>
            <person name="Submissions S."/>
        </authorList>
    </citation>
    <scope>NUCLEOTIDE SEQUENCE</scope>
    <source>
        <strain evidence="2">DSM 1682</strain>
    </source>
</reference>
<reference evidence="3" key="2">
    <citation type="submission" date="2016-01" db="EMBL/GenBank/DDBJ databases">
        <authorList>
            <person name="Poehlein A."/>
            <person name="Schlien K."/>
            <person name="Gottschalk G."/>
            <person name="Buckel W."/>
            <person name="Daniel R."/>
        </authorList>
    </citation>
    <scope>NUCLEOTIDE SEQUENCE [LARGE SCALE GENOMIC DNA]</scope>
    <source>
        <strain evidence="3">X2</strain>
    </source>
</reference>
<organism evidence="2 4">
    <name type="scientific">Anaerotignum propionicum DSM 1682</name>
    <dbReference type="NCBI Taxonomy" id="991789"/>
    <lineage>
        <taxon>Bacteria</taxon>
        <taxon>Bacillati</taxon>
        <taxon>Bacillota</taxon>
        <taxon>Clostridia</taxon>
        <taxon>Lachnospirales</taxon>
        <taxon>Anaerotignaceae</taxon>
        <taxon>Anaerotignum</taxon>
    </lineage>
</organism>
<gene>
    <name evidence="1" type="ORF">CPRO_21100</name>
    <name evidence="2" type="ORF">SAMN02745151_03001</name>
</gene>
<dbReference type="EMBL" id="FQUA01000027">
    <property type="protein sequence ID" value="SHF16896.1"/>
    <property type="molecule type" value="Genomic_DNA"/>
</dbReference>
<dbReference type="Proteomes" id="UP000184204">
    <property type="component" value="Unassembled WGS sequence"/>
</dbReference>
<accession>A0A110A747</accession>
<protein>
    <submittedName>
        <fullName evidence="2">Uncharacterized protein</fullName>
    </submittedName>
</protein>